<name>A0A919XVW1_9BACL</name>
<keyword evidence="2" id="KW-1185">Reference proteome</keyword>
<dbReference type="EMBL" id="BORR01000007">
    <property type="protein sequence ID" value="GIO37413.1"/>
    <property type="molecule type" value="Genomic_DNA"/>
</dbReference>
<comment type="caution">
    <text evidence="1">The sequence shown here is derived from an EMBL/GenBank/DDBJ whole genome shotgun (WGS) entry which is preliminary data.</text>
</comment>
<accession>A0A919XVW1</accession>
<evidence type="ECO:0000313" key="1">
    <source>
        <dbReference type="EMBL" id="GIO37413.1"/>
    </source>
</evidence>
<reference evidence="1 2" key="1">
    <citation type="submission" date="2021-03" db="EMBL/GenBank/DDBJ databases">
        <title>Antimicrobial resistance genes in bacteria isolated from Japanese honey, and their potential for conferring macrolide and lincosamide resistance in the American foulbrood pathogen Paenibacillus larvae.</title>
        <authorList>
            <person name="Okamoto M."/>
            <person name="Kumagai M."/>
            <person name="Kanamori H."/>
            <person name="Takamatsu D."/>
        </authorList>
    </citation>
    <scope>NUCLEOTIDE SEQUENCE [LARGE SCALE GENOMIC DNA]</scope>
    <source>
        <strain evidence="1 2">J41TS12</strain>
    </source>
</reference>
<dbReference type="AlphaFoldDB" id="A0A919XVW1"/>
<evidence type="ECO:0000313" key="2">
    <source>
        <dbReference type="Proteomes" id="UP000681162"/>
    </source>
</evidence>
<proteinExistence type="predicted"/>
<gene>
    <name evidence="1" type="ORF">J41TS12_22740</name>
</gene>
<protein>
    <submittedName>
        <fullName evidence="1">Uncharacterized protein</fullName>
    </submittedName>
</protein>
<dbReference type="Proteomes" id="UP000681162">
    <property type="component" value="Unassembled WGS sequence"/>
</dbReference>
<organism evidence="1 2">
    <name type="scientific">Paenibacillus antibioticophila</name>
    <dbReference type="NCBI Taxonomy" id="1274374"/>
    <lineage>
        <taxon>Bacteria</taxon>
        <taxon>Bacillati</taxon>
        <taxon>Bacillota</taxon>
        <taxon>Bacilli</taxon>
        <taxon>Bacillales</taxon>
        <taxon>Paenibacillaceae</taxon>
        <taxon>Paenibacillus</taxon>
    </lineage>
</organism>
<sequence>MMKPGTATGNVAFSIDYQAADGTEGDTVYFTTDGSKLFLGDDSDLIEDLLTTTTLIDSTTSSGRSESETLKQTRF</sequence>